<dbReference type="EMBL" id="JAPFFF010000005">
    <property type="protein sequence ID" value="KAK8889080.1"/>
    <property type="molecule type" value="Genomic_DNA"/>
</dbReference>
<gene>
    <name evidence="2" type="ORF">M9Y10_033824</name>
</gene>
<evidence type="ECO:0000313" key="3">
    <source>
        <dbReference type="Proteomes" id="UP001470230"/>
    </source>
</evidence>
<organism evidence="2 3">
    <name type="scientific">Tritrichomonas musculus</name>
    <dbReference type="NCBI Taxonomy" id="1915356"/>
    <lineage>
        <taxon>Eukaryota</taxon>
        <taxon>Metamonada</taxon>
        <taxon>Parabasalia</taxon>
        <taxon>Tritrichomonadida</taxon>
        <taxon>Tritrichomonadidae</taxon>
        <taxon>Tritrichomonas</taxon>
    </lineage>
</organism>
<accession>A0ABR2KD70</accession>
<dbReference type="Pfam" id="PF04910">
    <property type="entry name" value="Tcf25"/>
    <property type="match status" value="1"/>
</dbReference>
<name>A0ABR2KD70_9EUKA</name>
<sequence length="489" mass="55683">MSRFEGLMDDDDDSEGFNSASDDASPPGSKFAGLMSDSDDEEEAPAIVQPVISAPPPPPPSSKKNLKKNSKNKGDTEEDELAFLEQLAAQKQKSKEPISPSAPKKLELNIAKELNERFYETSFDDSFKLPKNSSNIKFITKRKNWPNLIPLSFTVKEINASKKNKNKNKNSGNAGLNLNPSSQQLYTISLSDYGKTCKQNFAILQRNLNIDIMLYKLQSDPFDFMLLMGIARYHLFRKEFQEATDLVLRLTFIVQQTIPNKFIFNSTKFQSNTDFYDVVAFIARFAFRRGCNYTSTEIWKFAISVVEKDDPNCFYLCAAVPALFSSDLEFIESILSKSTIQTESSESGKEDYIISFRGIPISFIPDWTVCQALLYLTEKNDNSKMARVCAIWPDIFTEMKEDETVEITIDNEMPPQLQRVCIALKRRLKPIIMKDNVQDTIHQLEDQIKAEDVKAEKERIFEKWSNLEGDIDVSMIVEEDALPVNPFNN</sequence>
<comment type="caution">
    <text evidence="2">The sequence shown here is derived from an EMBL/GenBank/DDBJ whole genome shotgun (WGS) entry which is preliminary data.</text>
</comment>
<evidence type="ECO:0000313" key="2">
    <source>
        <dbReference type="EMBL" id="KAK8889080.1"/>
    </source>
</evidence>
<dbReference type="Proteomes" id="UP001470230">
    <property type="component" value="Unassembled WGS sequence"/>
</dbReference>
<reference evidence="2 3" key="1">
    <citation type="submission" date="2024-04" db="EMBL/GenBank/DDBJ databases">
        <title>Tritrichomonas musculus Genome.</title>
        <authorList>
            <person name="Alves-Ferreira E."/>
            <person name="Grigg M."/>
            <person name="Lorenzi H."/>
            <person name="Galac M."/>
        </authorList>
    </citation>
    <scope>NUCLEOTIDE SEQUENCE [LARGE SCALE GENOMIC DNA]</scope>
    <source>
        <strain evidence="2 3">EAF2021</strain>
    </source>
</reference>
<protein>
    <submittedName>
        <fullName evidence="2">Uncharacterized protein</fullName>
    </submittedName>
</protein>
<keyword evidence="3" id="KW-1185">Reference proteome</keyword>
<evidence type="ECO:0000256" key="1">
    <source>
        <dbReference type="SAM" id="MobiDB-lite"/>
    </source>
</evidence>
<feature type="region of interest" description="Disordered" evidence="1">
    <location>
        <begin position="1"/>
        <end position="78"/>
    </location>
</feature>
<proteinExistence type="predicted"/>
<dbReference type="InterPro" id="IPR006994">
    <property type="entry name" value="TCF25/Rqc1"/>
</dbReference>